<keyword evidence="2" id="KW-1185">Reference proteome</keyword>
<dbReference type="VEuPathDB" id="FungiDB:yc1106_04758"/>
<gene>
    <name evidence="1" type="ORF">yc1106_04758</name>
</gene>
<reference evidence="1" key="1">
    <citation type="submission" date="2021-12" db="EMBL/GenBank/DDBJ databases">
        <title>Curvularia clavata genome.</title>
        <authorList>
            <person name="Cao Y."/>
        </authorList>
    </citation>
    <scope>NUCLEOTIDE SEQUENCE</scope>
    <source>
        <strain evidence="1">Yc1106</strain>
    </source>
</reference>
<protein>
    <submittedName>
        <fullName evidence="1">Uncharacterized protein</fullName>
    </submittedName>
</protein>
<organism evidence="1 2">
    <name type="scientific">Curvularia clavata</name>
    <dbReference type="NCBI Taxonomy" id="95742"/>
    <lineage>
        <taxon>Eukaryota</taxon>
        <taxon>Fungi</taxon>
        <taxon>Dikarya</taxon>
        <taxon>Ascomycota</taxon>
        <taxon>Pezizomycotina</taxon>
        <taxon>Dothideomycetes</taxon>
        <taxon>Pleosporomycetidae</taxon>
        <taxon>Pleosporales</taxon>
        <taxon>Pleosporineae</taxon>
        <taxon>Pleosporaceae</taxon>
        <taxon>Curvularia</taxon>
    </lineage>
</organism>
<dbReference type="OrthoDB" id="10339229at2759"/>
<name>A0A9Q9DT77_CURCL</name>
<accession>A0A9Q9DT77</accession>
<evidence type="ECO:0000313" key="1">
    <source>
        <dbReference type="EMBL" id="USP77484.1"/>
    </source>
</evidence>
<proteinExistence type="predicted"/>
<dbReference type="AlphaFoldDB" id="A0A9Q9DT77"/>
<dbReference type="EMBL" id="CP089276">
    <property type="protein sequence ID" value="USP77484.1"/>
    <property type="molecule type" value="Genomic_DNA"/>
</dbReference>
<sequence length="150" mass="16840">MLTAYVLVRTQHSLDYTKPEVTVAYNVHGPCKRPYTLNPSLRWAESAPLDDPVPPRKKRIIVAAGIAKAPGIDIEVLRAGYVRTFVYEELLGRVCAEMRDAMSYGPLGLQWYGNVPGFHSGGHMRCASSSIQKAERHVWWDIMEVVVDLD</sequence>
<evidence type="ECO:0000313" key="2">
    <source>
        <dbReference type="Proteomes" id="UP001056012"/>
    </source>
</evidence>
<dbReference type="Proteomes" id="UP001056012">
    <property type="component" value="Chromosome 3"/>
</dbReference>